<comment type="caution">
    <text evidence="2">The sequence shown here is derived from an EMBL/GenBank/DDBJ whole genome shotgun (WGS) entry which is preliminary data.</text>
</comment>
<dbReference type="Proteomes" id="UP001557484">
    <property type="component" value="Unassembled WGS sequence"/>
</dbReference>
<dbReference type="RefSeq" id="WP_368376156.1">
    <property type="nucleotide sequence ID" value="NZ_JBFRYB010000001.1"/>
</dbReference>
<sequence>MGWLIGVVVIGFMLAPVMWILPSRRQSQQAEIRALARTLGLSVKVVAMPKTRRAKVRREEDMFGVCYTRVLHNKRPLAGWKYWLIDVPDGDDDAVVLDGAMVEIIEKCRQMLPRDASMLELTPLGLNVYWREIHADVDVVTSIAECLNAIIAEGRLEDEVSKVDG</sequence>
<evidence type="ECO:0008006" key="4">
    <source>
        <dbReference type="Google" id="ProtNLM"/>
    </source>
</evidence>
<evidence type="ECO:0000256" key="1">
    <source>
        <dbReference type="SAM" id="Phobius"/>
    </source>
</evidence>
<proteinExistence type="predicted"/>
<keyword evidence="1" id="KW-0812">Transmembrane</keyword>
<organism evidence="2 3">
    <name type="scientific">Zhongshania arctica</name>
    <dbReference type="NCBI Taxonomy" id="3238302"/>
    <lineage>
        <taxon>Bacteria</taxon>
        <taxon>Pseudomonadati</taxon>
        <taxon>Pseudomonadota</taxon>
        <taxon>Gammaproteobacteria</taxon>
        <taxon>Cellvibrionales</taxon>
        <taxon>Spongiibacteraceae</taxon>
        <taxon>Zhongshania</taxon>
    </lineage>
</organism>
<evidence type="ECO:0000313" key="2">
    <source>
        <dbReference type="EMBL" id="MEX1666070.1"/>
    </source>
</evidence>
<reference evidence="2 3" key="1">
    <citation type="journal article" date="2011" name="Int. J. Syst. Evol. Microbiol.">
        <title>Zhongshania antarctica gen. nov., sp. nov. and Zhongshania guokunii sp. nov., gammaproteobacteria respectively isolated from coastal attached (fast) ice and surface seawater of the Antarctic.</title>
        <authorList>
            <person name="Li H.J."/>
            <person name="Zhang X.Y."/>
            <person name="Chen C.X."/>
            <person name="Zhang Y.J."/>
            <person name="Gao Z.M."/>
            <person name="Yu Y."/>
            <person name="Chen X.L."/>
            <person name="Chen B."/>
            <person name="Zhang Y.Z."/>
        </authorList>
    </citation>
    <scope>NUCLEOTIDE SEQUENCE [LARGE SCALE GENOMIC DNA]</scope>
    <source>
        <strain evidence="2 3">R06B22</strain>
    </source>
</reference>
<keyword evidence="1" id="KW-0472">Membrane</keyword>
<gene>
    <name evidence="2" type="ORF">AB4875_11285</name>
</gene>
<keyword evidence="3" id="KW-1185">Reference proteome</keyword>
<dbReference type="EMBL" id="JBFRYB010000001">
    <property type="protein sequence ID" value="MEX1666070.1"/>
    <property type="molecule type" value="Genomic_DNA"/>
</dbReference>
<evidence type="ECO:0000313" key="3">
    <source>
        <dbReference type="Proteomes" id="UP001557484"/>
    </source>
</evidence>
<protein>
    <recommendedName>
        <fullName evidence="4">Preprotein translocase subunit YajC</fullName>
    </recommendedName>
</protein>
<keyword evidence="1" id="KW-1133">Transmembrane helix</keyword>
<accession>A0ABV3TXK5</accession>
<name>A0ABV3TXK5_9GAMM</name>
<feature type="transmembrane region" description="Helical" evidence="1">
    <location>
        <begin position="6"/>
        <end position="23"/>
    </location>
</feature>